<name>A0ABD0NHY8_CIRMR</name>
<reference evidence="1 2" key="1">
    <citation type="submission" date="2024-05" db="EMBL/GenBank/DDBJ databases">
        <title>Genome sequencing and assembly of Indian major carp, Cirrhinus mrigala (Hamilton, 1822).</title>
        <authorList>
            <person name="Mohindra V."/>
            <person name="Chowdhury L.M."/>
            <person name="Lal K."/>
            <person name="Jena J.K."/>
        </authorList>
    </citation>
    <scope>NUCLEOTIDE SEQUENCE [LARGE SCALE GENOMIC DNA]</scope>
    <source>
        <strain evidence="1">CM1030</strain>
        <tissue evidence="1">Blood</tissue>
    </source>
</reference>
<sequence length="50" mass="5656">MNLGRNIDPSVLVQSSNIDFARWKDSRPACTKAFWELLGPIQWAMNYSAG</sequence>
<evidence type="ECO:0000313" key="2">
    <source>
        <dbReference type="Proteomes" id="UP001529510"/>
    </source>
</evidence>
<feature type="non-terminal residue" evidence="1">
    <location>
        <position position="50"/>
    </location>
</feature>
<gene>
    <name evidence="1" type="ORF">M9458_045310</name>
</gene>
<evidence type="ECO:0000313" key="1">
    <source>
        <dbReference type="EMBL" id="KAL0161585.1"/>
    </source>
</evidence>
<protein>
    <submittedName>
        <fullName evidence="1">Uncharacterized protein</fullName>
    </submittedName>
</protein>
<dbReference type="EMBL" id="JAMKFB020000022">
    <property type="protein sequence ID" value="KAL0161585.1"/>
    <property type="molecule type" value="Genomic_DNA"/>
</dbReference>
<keyword evidence="2" id="KW-1185">Reference proteome</keyword>
<dbReference type="Proteomes" id="UP001529510">
    <property type="component" value="Unassembled WGS sequence"/>
</dbReference>
<organism evidence="1 2">
    <name type="scientific">Cirrhinus mrigala</name>
    <name type="common">Mrigala</name>
    <dbReference type="NCBI Taxonomy" id="683832"/>
    <lineage>
        <taxon>Eukaryota</taxon>
        <taxon>Metazoa</taxon>
        <taxon>Chordata</taxon>
        <taxon>Craniata</taxon>
        <taxon>Vertebrata</taxon>
        <taxon>Euteleostomi</taxon>
        <taxon>Actinopterygii</taxon>
        <taxon>Neopterygii</taxon>
        <taxon>Teleostei</taxon>
        <taxon>Ostariophysi</taxon>
        <taxon>Cypriniformes</taxon>
        <taxon>Cyprinidae</taxon>
        <taxon>Labeoninae</taxon>
        <taxon>Labeonini</taxon>
        <taxon>Cirrhinus</taxon>
    </lineage>
</organism>
<proteinExistence type="predicted"/>
<comment type="caution">
    <text evidence="1">The sequence shown here is derived from an EMBL/GenBank/DDBJ whole genome shotgun (WGS) entry which is preliminary data.</text>
</comment>
<dbReference type="AlphaFoldDB" id="A0ABD0NHY8"/>
<accession>A0ABD0NHY8</accession>